<dbReference type="Proteomes" id="UP000011682">
    <property type="component" value="Unassembled WGS sequence"/>
</dbReference>
<comment type="caution">
    <text evidence="1">The sequence shown here is derived from an EMBL/GenBank/DDBJ whole genome shotgun (WGS) entry which is preliminary data.</text>
</comment>
<dbReference type="EMBL" id="ANAH02000066">
    <property type="protein sequence ID" value="EPX56556.1"/>
    <property type="molecule type" value="Genomic_DNA"/>
</dbReference>
<keyword evidence="2" id="KW-1185">Reference proteome</keyword>
<sequence length="44" mass="5256">MVTIRPSTEGTMWQITYGRFAPFICQVLVRNERHHVFVMSMTKR</sequence>
<evidence type="ECO:0000313" key="2">
    <source>
        <dbReference type="Proteomes" id="UP000011682"/>
    </source>
</evidence>
<proteinExistence type="predicted"/>
<organism evidence="1 2">
    <name type="scientific">Cystobacter fuscus (strain ATCC 25194 / DSM 2262 / NBRC 100088 / M29)</name>
    <dbReference type="NCBI Taxonomy" id="1242864"/>
    <lineage>
        <taxon>Bacteria</taxon>
        <taxon>Pseudomonadati</taxon>
        <taxon>Myxococcota</taxon>
        <taxon>Myxococcia</taxon>
        <taxon>Myxococcales</taxon>
        <taxon>Cystobacterineae</taxon>
        <taxon>Archangiaceae</taxon>
        <taxon>Cystobacter</taxon>
    </lineage>
</organism>
<evidence type="ECO:0000313" key="1">
    <source>
        <dbReference type="EMBL" id="EPX56556.1"/>
    </source>
</evidence>
<gene>
    <name evidence="1" type="ORF">D187_007898</name>
</gene>
<protein>
    <submittedName>
        <fullName evidence="1">Uncharacterized protein</fullName>
    </submittedName>
</protein>
<reference evidence="1" key="1">
    <citation type="submission" date="2013-05" db="EMBL/GenBank/DDBJ databases">
        <title>Genome assembly of Cystobacter fuscus DSM 2262.</title>
        <authorList>
            <person name="Sharma G."/>
            <person name="Khatri I."/>
            <person name="Kaur C."/>
            <person name="Mayilraj S."/>
            <person name="Subramanian S."/>
        </authorList>
    </citation>
    <scope>NUCLEOTIDE SEQUENCE [LARGE SCALE GENOMIC DNA]</scope>
    <source>
        <strain evidence="1">DSM 2262</strain>
    </source>
</reference>
<name>S9P0C6_CYSF2</name>
<accession>S9P0C6</accession>
<dbReference type="AlphaFoldDB" id="S9P0C6"/>